<keyword evidence="3" id="KW-1185">Reference proteome</keyword>
<evidence type="ECO:0000256" key="1">
    <source>
        <dbReference type="SAM" id="SignalP"/>
    </source>
</evidence>
<evidence type="ECO:0000313" key="3">
    <source>
        <dbReference type="Proteomes" id="UP000064893"/>
    </source>
</evidence>
<dbReference type="InterPro" id="IPR008969">
    <property type="entry name" value="CarboxyPept-like_regulatory"/>
</dbReference>
<feature type="signal peptide" evidence="1">
    <location>
        <begin position="1"/>
        <end position="20"/>
    </location>
</feature>
<dbReference type="AlphaFoldDB" id="A0A0S2HWC0"/>
<keyword evidence="1" id="KW-0732">Signal</keyword>
<dbReference type="OrthoDB" id="603275at2"/>
<dbReference type="Pfam" id="PF13715">
    <property type="entry name" value="CarbopepD_reg_2"/>
    <property type="match status" value="1"/>
</dbReference>
<accession>A0A0S2HWC0</accession>
<dbReference type="Gene3D" id="2.60.40.1120">
    <property type="entry name" value="Carboxypeptidase-like, regulatory domain"/>
    <property type="match status" value="1"/>
</dbReference>
<reference evidence="2 3" key="1">
    <citation type="submission" date="2015-11" db="EMBL/GenBank/DDBJ databases">
        <title>Description and complete genome sequence of a novel strain predominating in hypersaline microbial mats and representing a new family of the Bacteriodetes phylum.</title>
        <authorList>
            <person name="Spring S."/>
            <person name="Bunk B."/>
            <person name="Sproer C."/>
            <person name="Klenk H.-P."/>
        </authorList>
    </citation>
    <scope>NUCLEOTIDE SEQUENCE [LARGE SCALE GENOMIC DNA]</scope>
    <source>
        <strain evidence="2 3">L21-Spi-D4</strain>
    </source>
</reference>
<protein>
    <submittedName>
        <fullName evidence="2">TonB-linked outer membrane protein, SusC/RagA family</fullName>
    </submittedName>
</protein>
<dbReference type="STRING" id="1307839.L21SP5_00691"/>
<sequence precursor="true">MKLKILTTLLMLSIAVLVLADGGKTTKNNVATTLSGVVIDSQSGEVLTGVKVHIPELNMDAYTDFDGKFEFSVKNGENYTIEASYVSYQDKSLSAEAAPKSKVKVKLESINN</sequence>
<dbReference type="RefSeq" id="WP_057951915.1">
    <property type="nucleotide sequence ID" value="NZ_CP013118.1"/>
</dbReference>
<dbReference type="KEGG" id="blq:L21SP5_00691"/>
<proteinExistence type="predicted"/>
<evidence type="ECO:0000313" key="2">
    <source>
        <dbReference type="EMBL" id="ALO14363.1"/>
    </source>
</evidence>
<name>A0A0S2HWC0_9BACT</name>
<feature type="chain" id="PRO_5006599164" evidence="1">
    <location>
        <begin position="21"/>
        <end position="112"/>
    </location>
</feature>
<gene>
    <name evidence="2" type="ORF">L21SP5_00691</name>
</gene>
<organism evidence="2 3">
    <name type="scientific">Salinivirga cyanobacteriivorans</name>
    <dbReference type="NCBI Taxonomy" id="1307839"/>
    <lineage>
        <taxon>Bacteria</taxon>
        <taxon>Pseudomonadati</taxon>
        <taxon>Bacteroidota</taxon>
        <taxon>Bacteroidia</taxon>
        <taxon>Bacteroidales</taxon>
        <taxon>Salinivirgaceae</taxon>
        <taxon>Salinivirga</taxon>
    </lineage>
</organism>
<dbReference type="EMBL" id="CP013118">
    <property type="protein sequence ID" value="ALO14363.1"/>
    <property type="molecule type" value="Genomic_DNA"/>
</dbReference>
<dbReference type="SUPFAM" id="SSF49464">
    <property type="entry name" value="Carboxypeptidase regulatory domain-like"/>
    <property type="match status" value="1"/>
</dbReference>
<dbReference type="Proteomes" id="UP000064893">
    <property type="component" value="Chromosome"/>
</dbReference>